<dbReference type="GO" id="GO:0005886">
    <property type="term" value="C:plasma membrane"/>
    <property type="evidence" value="ECO:0007669"/>
    <property type="project" value="TreeGrafter"/>
</dbReference>
<gene>
    <name evidence="3" type="ORF">CLODIP_2_CD00422</name>
</gene>
<name>A0A8S1CRL8_9INSE</name>
<dbReference type="PROSITE" id="PS50017">
    <property type="entry name" value="DEATH_DOMAIN"/>
    <property type="match status" value="1"/>
</dbReference>
<dbReference type="GO" id="GO:0050830">
    <property type="term" value="P:defense response to Gram-positive bacterium"/>
    <property type="evidence" value="ECO:0007669"/>
    <property type="project" value="TreeGrafter"/>
</dbReference>
<dbReference type="Gene3D" id="1.10.533.10">
    <property type="entry name" value="Death Domain, Fas"/>
    <property type="match status" value="1"/>
</dbReference>
<evidence type="ECO:0000313" key="3">
    <source>
        <dbReference type="EMBL" id="CAB3371889.1"/>
    </source>
</evidence>
<feature type="domain" description="Death" evidence="2">
    <location>
        <begin position="42"/>
        <end position="111"/>
    </location>
</feature>
<dbReference type="InterPro" id="IPR017281">
    <property type="entry name" value="Myelin_different_resp_MyD88"/>
</dbReference>
<dbReference type="GO" id="GO:0035325">
    <property type="term" value="F:Toll-like receptor binding"/>
    <property type="evidence" value="ECO:0007669"/>
    <property type="project" value="TreeGrafter"/>
</dbReference>
<dbReference type="OrthoDB" id="10037120at2759"/>
<dbReference type="GO" id="GO:0034142">
    <property type="term" value="P:toll-like receptor 4 signaling pathway"/>
    <property type="evidence" value="ECO:0007669"/>
    <property type="project" value="TreeGrafter"/>
</dbReference>
<sequence length="346" mass="39658">MLGTATAPFIDLYAYSLNLKLDHGMMLDSRKVIPTPKGHLRDWRGLAEMVGLSAVQQSALNGKANCLFTEEVLKLWQTLKDPKLPANVGTLQDLLEEIDRWDIHDDLAPQFELDAEKYRQPVEQSQTDRKKQQVSSDREIITIDDAVLVEKGLPPQQYDVMLLYADEDYARANEILERLEERKIKVFIKNRDLIPGVFEFDAVVEMIANSFLVSYAQVVGIETDKRKIIPVTFEMCNIPSKLRFIYRVDYSNNQHWNFYDKLYNSVRPSHLPPSTQLMPRATKPFLSEEIEPMKSATSTSLDSAYLSESPPWSTPLEETKRAKNKKLKFLKIFNKGKKKVGQSVAS</sequence>
<keyword evidence="1" id="KW-0395">Inflammatory response</keyword>
<evidence type="ECO:0000313" key="4">
    <source>
        <dbReference type="Proteomes" id="UP000494165"/>
    </source>
</evidence>
<dbReference type="InterPro" id="IPR035897">
    <property type="entry name" value="Toll_tir_struct_dom_sf"/>
</dbReference>
<dbReference type="EMBL" id="CADEPI010000066">
    <property type="protein sequence ID" value="CAB3371889.1"/>
    <property type="molecule type" value="Genomic_DNA"/>
</dbReference>
<reference evidence="3 4" key="1">
    <citation type="submission" date="2020-04" db="EMBL/GenBank/DDBJ databases">
        <authorList>
            <person name="Alioto T."/>
            <person name="Alioto T."/>
            <person name="Gomez Garrido J."/>
        </authorList>
    </citation>
    <scope>NUCLEOTIDE SEQUENCE [LARGE SCALE GENOMIC DNA]</scope>
</reference>
<dbReference type="GO" id="GO:0043123">
    <property type="term" value="P:positive regulation of canonical NF-kappaB signal transduction"/>
    <property type="evidence" value="ECO:0007669"/>
    <property type="project" value="InterPro"/>
</dbReference>
<proteinExistence type="predicted"/>
<dbReference type="GO" id="GO:0045087">
    <property type="term" value="P:innate immune response"/>
    <property type="evidence" value="ECO:0007669"/>
    <property type="project" value="TreeGrafter"/>
</dbReference>
<evidence type="ECO:0000259" key="2">
    <source>
        <dbReference type="PROSITE" id="PS50017"/>
    </source>
</evidence>
<dbReference type="SUPFAM" id="SSF52200">
    <property type="entry name" value="Toll/Interleukin receptor TIR domain"/>
    <property type="match status" value="1"/>
</dbReference>
<accession>A0A8S1CRL8</accession>
<dbReference type="PANTHER" id="PTHR15079">
    <property type="entry name" value="MYD88"/>
    <property type="match status" value="1"/>
</dbReference>
<dbReference type="Proteomes" id="UP000494165">
    <property type="component" value="Unassembled WGS sequence"/>
</dbReference>
<dbReference type="InterPro" id="IPR011029">
    <property type="entry name" value="DEATH-like_dom_sf"/>
</dbReference>
<dbReference type="Gene3D" id="3.40.50.10140">
    <property type="entry name" value="Toll/interleukin-1 receptor homology (TIR) domain"/>
    <property type="match status" value="1"/>
</dbReference>
<organism evidence="3 4">
    <name type="scientific">Cloeon dipterum</name>
    <dbReference type="NCBI Taxonomy" id="197152"/>
    <lineage>
        <taxon>Eukaryota</taxon>
        <taxon>Metazoa</taxon>
        <taxon>Ecdysozoa</taxon>
        <taxon>Arthropoda</taxon>
        <taxon>Hexapoda</taxon>
        <taxon>Insecta</taxon>
        <taxon>Pterygota</taxon>
        <taxon>Palaeoptera</taxon>
        <taxon>Ephemeroptera</taxon>
        <taxon>Pisciforma</taxon>
        <taxon>Baetidae</taxon>
        <taxon>Cloeon</taxon>
    </lineage>
</organism>
<dbReference type="GO" id="GO:0070976">
    <property type="term" value="F:TIR domain binding"/>
    <property type="evidence" value="ECO:0007669"/>
    <property type="project" value="InterPro"/>
</dbReference>
<dbReference type="GO" id="GO:0008063">
    <property type="term" value="P:Toll signaling pathway"/>
    <property type="evidence" value="ECO:0007669"/>
    <property type="project" value="TreeGrafter"/>
</dbReference>
<dbReference type="InterPro" id="IPR000488">
    <property type="entry name" value="Death_dom"/>
</dbReference>
<dbReference type="PANTHER" id="PTHR15079:SF3">
    <property type="entry name" value="MYELOID DIFFERENTIATION PRIMARY RESPONSE PROTEIN MYD88"/>
    <property type="match status" value="1"/>
</dbReference>
<evidence type="ECO:0000256" key="1">
    <source>
        <dbReference type="ARBA" id="ARBA00023198"/>
    </source>
</evidence>
<keyword evidence="4" id="KW-1185">Reference proteome</keyword>
<dbReference type="AlphaFoldDB" id="A0A8S1CRL8"/>
<dbReference type="GO" id="GO:0002755">
    <property type="term" value="P:MyD88-dependent toll-like receptor signaling pathway"/>
    <property type="evidence" value="ECO:0007669"/>
    <property type="project" value="InterPro"/>
</dbReference>
<comment type="caution">
    <text evidence="3">The sequence shown here is derived from an EMBL/GenBank/DDBJ whole genome shotgun (WGS) entry which is preliminary data.</text>
</comment>
<protein>
    <recommendedName>
        <fullName evidence="2">Death domain-containing protein</fullName>
    </recommendedName>
</protein>
<dbReference type="SUPFAM" id="SSF47986">
    <property type="entry name" value="DEATH domain"/>
    <property type="match status" value="1"/>
</dbReference>